<feature type="domain" description="LD-carboxypeptidase N-terminal" evidence="4">
    <location>
        <begin position="12"/>
        <end position="131"/>
    </location>
</feature>
<dbReference type="SUPFAM" id="SSF141986">
    <property type="entry name" value="LD-carboxypeptidase A C-terminal domain-like"/>
    <property type="match status" value="1"/>
</dbReference>
<feature type="active site" description="Nucleophile" evidence="3">
    <location>
        <position position="111"/>
    </location>
</feature>
<dbReference type="InterPro" id="IPR040449">
    <property type="entry name" value="Peptidase_S66_N"/>
</dbReference>
<organism evidence="6 7">
    <name type="scientific">Bacillus manliponensis</name>
    <dbReference type="NCBI Taxonomy" id="574376"/>
    <lineage>
        <taxon>Bacteria</taxon>
        <taxon>Bacillati</taxon>
        <taxon>Bacillota</taxon>
        <taxon>Bacilli</taxon>
        <taxon>Bacillales</taxon>
        <taxon>Bacillaceae</taxon>
        <taxon>Bacillus</taxon>
        <taxon>Bacillus cereus group</taxon>
    </lineage>
</organism>
<evidence type="ECO:0000259" key="4">
    <source>
        <dbReference type="Pfam" id="PF02016"/>
    </source>
</evidence>
<dbReference type="PIRSF" id="PIRSF028757">
    <property type="entry name" value="LD-carboxypeptidase"/>
    <property type="match status" value="1"/>
</dbReference>
<protein>
    <submittedName>
        <fullName evidence="6">Peptidase S66</fullName>
    </submittedName>
</protein>
<dbReference type="InterPro" id="IPR029062">
    <property type="entry name" value="Class_I_gatase-like"/>
</dbReference>
<dbReference type="Pfam" id="PF02016">
    <property type="entry name" value="Peptidase_S66"/>
    <property type="match status" value="1"/>
</dbReference>
<dbReference type="OrthoDB" id="9807329at2"/>
<feature type="active site" description="Charge relay system" evidence="3">
    <location>
        <position position="299"/>
    </location>
</feature>
<dbReference type="Pfam" id="PF17676">
    <property type="entry name" value="Peptidase_S66C"/>
    <property type="match status" value="1"/>
</dbReference>
<accession>A0A073K4Q0</accession>
<evidence type="ECO:0000259" key="5">
    <source>
        <dbReference type="Pfam" id="PF17676"/>
    </source>
</evidence>
<proteinExistence type="inferred from homology"/>
<dbReference type="InterPro" id="IPR027478">
    <property type="entry name" value="LdcA_N"/>
</dbReference>
<dbReference type="Proteomes" id="UP000027822">
    <property type="component" value="Unassembled WGS sequence"/>
</dbReference>
<evidence type="ECO:0000256" key="2">
    <source>
        <dbReference type="ARBA" id="ARBA00022801"/>
    </source>
</evidence>
<dbReference type="PANTHER" id="PTHR30237:SF6">
    <property type="entry name" value="CARBOXYPEPTIDASE YOCD-RELATED"/>
    <property type="match status" value="1"/>
</dbReference>
<dbReference type="GO" id="GO:0016787">
    <property type="term" value="F:hydrolase activity"/>
    <property type="evidence" value="ECO:0007669"/>
    <property type="project" value="UniProtKB-KW"/>
</dbReference>
<keyword evidence="7" id="KW-1185">Reference proteome</keyword>
<dbReference type="AlphaFoldDB" id="A0A073K4Q0"/>
<evidence type="ECO:0000313" key="6">
    <source>
        <dbReference type="EMBL" id="KEK21495.1"/>
    </source>
</evidence>
<dbReference type="Gene3D" id="3.50.30.60">
    <property type="entry name" value="LD-carboxypeptidase A C-terminal domain-like"/>
    <property type="match status" value="1"/>
</dbReference>
<dbReference type="InterPro" id="IPR040921">
    <property type="entry name" value="Peptidase_S66C"/>
</dbReference>
<reference evidence="6 7" key="1">
    <citation type="submission" date="2014-06" db="EMBL/GenBank/DDBJ databases">
        <title>Draft genome sequence of Bacillus manliponensis JCM 15802 (MCCC 1A00708).</title>
        <authorList>
            <person name="Lai Q."/>
            <person name="Liu Y."/>
            <person name="Shao Z."/>
        </authorList>
    </citation>
    <scope>NUCLEOTIDE SEQUENCE [LARGE SCALE GENOMIC DNA]</scope>
    <source>
        <strain evidence="6 7">JCM 15802</strain>
    </source>
</reference>
<dbReference type="Gene3D" id="3.40.50.10740">
    <property type="entry name" value="Class I glutamine amidotransferase-like"/>
    <property type="match status" value="1"/>
</dbReference>
<sequence length="328" mass="36636">MFPAKLKQGDEIRIVSPSSSLGIVSEENKALATKKLKEMGFYVTFSTHAEEIDRFFSSSIQSRVQDLHDAFADPNVKAIITTLGGYNANQLLHHLDYELIRHNPKILCGYSDITALSNAIYAKTGVITYSGPFFSSFAMEKGIAYTIDYFQKCFMSEKPFSITPSATWSDDSWHREQENRNFFSNEGYIVIQQGEATGTIVGGNMSTLHLLQGTAYMPNLQDCILFLEEDDLTGNATLKVFDRYLQSLVQQPNFEHVRGIIIGKFQRGAHISIEDLRDIIATKKELSHLPIIANANFGHTTPIFTFPIGGKASLLASAKHTKLTILEH</sequence>
<dbReference type="SUPFAM" id="SSF52317">
    <property type="entry name" value="Class I glutamine amidotransferase-like"/>
    <property type="match status" value="1"/>
</dbReference>
<dbReference type="EMBL" id="JOTN01000001">
    <property type="protein sequence ID" value="KEK21495.1"/>
    <property type="molecule type" value="Genomic_DNA"/>
</dbReference>
<name>A0A073K4Q0_9BACI</name>
<comment type="caution">
    <text evidence="6">The sequence shown here is derived from an EMBL/GenBank/DDBJ whole genome shotgun (WGS) entry which is preliminary data.</text>
</comment>
<dbReference type="PANTHER" id="PTHR30237">
    <property type="entry name" value="MURAMOYLTETRAPEPTIDE CARBOXYPEPTIDASE"/>
    <property type="match status" value="1"/>
</dbReference>
<comment type="similarity">
    <text evidence="1">Belongs to the peptidase S66 family.</text>
</comment>
<evidence type="ECO:0000313" key="7">
    <source>
        <dbReference type="Proteomes" id="UP000027822"/>
    </source>
</evidence>
<feature type="domain" description="LD-carboxypeptidase C-terminal" evidence="5">
    <location>
        <begin position="197"/>
        <end position="314"/>
    </location>
</feature>
<dbReference type="CDD" id="cd07062">
    <property type="entry name" value="Peptidase_S66_mccF_like"/>
    <property type="match status" value="1"/>
</dbReference>
<keyword evidence="2" id="KW-0378">Hydrolase</keyword>
<dbReference type="InterPro" id="IPR027461">
    <property type="entry name" value="Carboxypeptidase_A_C_sf"/>
</dbReference>
<dbReference type="eggNOG" id="COG1619">
    <property type="taxonomic scope" value="Bacteria"/>
</dbReference>
<dbReference type="InterPro" id="IPR003507">
    <property type="entry name" value="S66_fam"/>
</dbReference>
<dbReference type="STRING" id="574376.BAMA_01630"/>
<dbReference type="RefSeq" id="WP_034635613.1">
    <property type="nucleotide sequence ID" value="NZ_CBCSJC010000002.1"/>
</dbReference>
<evidence type="ECO:0000256" key="1">
    <source>
        <dbReference type="ARBA" id="ARBA00010233"/>
    </source>
</evidence>
<evidence type="ECO:0000256" key="3">
    <source>
        <dbReference type="PIRSR" id="PIRSR028757-1"/>
    </source>
</evidence>
<feature type="active site" description="Charge relay system" evidence="3">
    <location>
        <position position="228"/>
    </location>
</feature>
<gene>
    <name evidence="6" type="ORF">BAMA_01630</name>
</gene>